<protein>
    <submittedName>
        <fullName evidence="2">Aspartyl protease</fullName>
    </submittedName>
</protein>
<evidence type="ECO:0000313" key="3">
    <source>
        <dbReference type="Proteomes" id="UP000285906"/>
    </source>
</evidence>
<sequence>MKFKLFFCLLWSFWIFAQEGFVLENSEKTVIKFKLINNLIFVPMNVNGVELNFMLDSGISETLLFSLENKEVDFKNIEKITFRGLGETVSVEALKSIKNNIRIGEHFVDRSHTVFIVLDEDFNISQDIGIPVNGIIGYYFFKNHPIEINYKNKTITVYKDNSKFPKRIKKYADFPMSVELNKPYMYADVEMKHEKQSSKLLLDLGNTDSVWLFPILIKDFVYNRPNIDDFLGRGFSGDIFGKRSRINSLSIGNFQLNKPIAAMPDEFSIQHLNLVKDRKGSIGSEILRRFYVVFDYPGNKIYFKPNQHLNDPFLIDGSGLEIKQDGLIWEQEQVKVETAKKNSAGNEINVLDNSDKFQYKFSLKPVFIVSGTRKDSPAQKAGILKNDQLVTIDNKPTKEMTMSKIHSILKTDTSRKIKLEIKRNNLPIKVEFTLEDPIPYIEE</sequence>
<evidence type="ECO:0000313" key="2">
    <source>
        <dbReference type="EMBL" id="RKE88795.1"/>
    </source>
</evidence>
<dbReference type="SMART" id="SM00228">
    <property type="entry name" value="PDZ"/>
    <property type="match status" value="1"/>
</dbReference>
<dbReference type="Pfam" id="PF17820">
    <property type="entry name" value="PDZ_6"/>
    <property type="match status" value="1"/>
</dbReference>
<dbReference type="GO" id="GO:0006508">
    <property type="term" value="P:proteolysis"/>
    <property type="evidence" value="ECO:0007669"/>
    <property type="project" value="UniProtKB-KW"/>
</dbReference>
<dbReference type="SUPFAM" id="SSF50156">
    <property type="entry name" value="PDZ domain-like"/>
    <property type="match status" value="1"/>
</dbReference>
<dbReference type="InterPro" id="IPR021109">
    <property type="entry name" value="Peptidase_aspartic_dom_sf"/>
</dbReference>
<comment type="caution">
    <text evidence="2">The sequence shown here is derived from an EMBL/GenBank/DDBJ whole genome shotgun (WGS) entry which is preliminary data.</text>
</comment>
<dbReference type="RefSeq" id="WP_120212609.1">
    <property type="nucleotide sequence ID" value="NZ_BMCW01000002.1"/>
</dbReference>
<reference evidence="2 3" key="1">
    <citation type="submission" date="2018-09" db="EMBL/GenBank/DDBJ databases">
        <title>Genomic Encyclopedia of Archaeal and Bacterial Type Strains, Phase II (KMG-II): from individual species to whole genera.</title>
        <authorList>
            <person name="Goeker M."/>
        </authorList>
    </citation>
    <scope>NUCLEOTIDE SEQUENCE [LARGE SCALE GENOMIC DNA]</scope>
    <source>
        <strain evidence="2 3">DSM 27620</strain>
    </source>
</reference>
<dbReference type="Gene3D" id="2.40.70.10">
    <property type="entry name" value="Acid Proteases"/>
    <property type="match status" value="1"/>
</dbReference>
<gene>
    <name evidence="2" type="ORF">BXY58_0919</name>
</gene>
<dbReference type="Pfam" id="PF13650">
    <property type="entry name" value="Asp_protease_2"/>
    <property type="match status" value="1"/>
</dbReference>
<proteinExistence type="predicted"/>
<feature type="domain" description="PDZ" evidence="1">
    <location>
        <begin position="344"/>
        <end position="425"/>
    </location>
</feature>
<dbReference type="EMBL" id="RAQH01000002">
    <property type="protein sequence ID" value="RKE88795.1"/>
    <property type="molecule type" value="Genomic_DNA"/>
</dbReference>
<name>A0A420DBW4_9FLAO</name>
<dbReference type="InterPro" id="IPR041489">
    <property type="entry name" value="PDZ_6"/>
</dbReference>
<dbReference type="GO" id="GO:0008233">
    <property type="term" value="F:peptidase activity"/>
    <property type="evidence" value="ECO:0007669"/>
    <property type="project" value="UniProtKB-KW"/>
</dbReference>
<dbReference type="OrthoDB" id="3521766at2"/>
<dbReference type="InterPro" id="IPR036034">
    <property type="entry name" value="PDZ_sf"/>
</dbReference>
<dbReference type="InterPro" id="IPR001478">
    <property type="entry name" value="PDZ"/>
</dbReference>
<dbReference type="Gene3D" id="2.30.42.10">
    <property type="match status" value="1"/>
</dbReference>
<keyword evidence="2" id="KW-0645">Protease</keyword>
<keyword evidence="2" id="KW-0378">Hydrolase</keyword>
<organism evidence="2 3">
    <name type="scientific">Epilithonimonas arachidiradicis</name>
    <dbReference type="NCBI Taxonomy" id="1617282"/>
    <lineage>
        <taxon>Bacteria</taxon>
        <taxon>Pseudomonadati</taxon>
        <taxon>Bacteroidota</taxon>
        <taxon>Flavobacteriia</taxon>
        <taxon>Flavobacteriales</taxon>
        <taxon>Weeksellaceae</taxon>
        <taxon>Chryseobacterium group</taxon>
        <taxon>Epilithonimonas</taxon>
    </lineage>
</organism>
<evidence type="ECO:0000259" key="1">
    <source>
        <dbReference type="SMART" id="SM00228"/>
    </source>
</evidence>
<dbReference type="Proteomes" id="UP000285906">
    <property type="component" value="Unassembled WGS sequence"/>
</dbReference>
<dbReference type="AlphaFoldDB" id="A0A420DBW4"/>
<accession>A0A420DBW4</accession>